<organism evidence="1 2">
    <name type="scientific">Caerostris extrusa</name>
    <name type="common">Bark spider</name>
    <name type="synonym">Caerostris bankana</name>
    <dbReference type="NCBI Taxonomy" id="172846"/>
    <lineage>
        <taxon>Eukaryota</taxon>
        <taxon>Metazoa</taxon>
        <taxon>Ecdysozoa</taxon>
        <taxon>Arthropoda</taxon>
        <taxon>Chelicerata</taxon>
        <taxon>Arachnida</taxon>
        <taxon>Araneae</taxon>
        <taxon>Araneomorphae</taxon>
        <taxon>Entelegynae</taxon>
        <taxon>Araneoidea</taxon>
        <taxon>Araneidae</taxon>
        <taxon>Caerostris</taxon>
    </lineage>
</organism>
<protein>
    <submittedName>
        <fullName evidence="1">Uncharacterized protein</fullName>
    </submittedName>
</protein>
<keyword evidence="2" id="KW-1185">Reference proteome</keyword>
<comment type="caution">
    <text evidence="1">The sequence shown here is derived from an EMBL/GenBank/DDBJ whole genome shotgun (WGS) entry which is preliminary data.</text>
</comment>
<dbReference type="EMBL" id="BPLR01010771">
    <property type="protein sequence ID" value="GIY41887.1"/>
    <property type="molecule type" value="Genomic_DNA"/>
</dbReference>
<dbReference type="AlphaFoldDB" id="A0AAV4T8W5"/>
<evidence type="ECO:0000313" key="1">
    <source>
        <dbReference type="EMBL" id="GIY41887.1"/>
    </source>
</evidence>
<reference evidence="1 2" key="1">
    <citation type="submission" date="2021-06" db="EMBL/GenBank/DDBJ databases">
        <title>Caerostris extrusa draft genome.</title>
        <authorList>
            <person name="Kono N."/>
            <person name="Arakawa K."/>
        </authorList>
    </citation>
    <scope>NUCLEOTIDE SEQUENCE [LARGE SCALE GENOMIC DNA]</scope>
</reference>
<name>A0AAV4T8W5_CAEEX</name>
<dbReference type="Proteomes" id="UP001054945">
    <property type="component" value="Unassembled WGS sequence"/>
</dbReference>
<evidence type="ECO:0000313" key="2">
    <source>
        <dbReference type="Proteomes" id="UP001054945"/>
    </source>
</evidence>
<sequence>MTLSFGTTIRFNYTRKIHSTTPWRKFNTLQMSINWLFNKTKCLFTTNRHFVRYQPKNFLKGQLLESTKTPTYLVSDTSNCSKYINRLCEKGRKGEQLLKIHFWKGLGSRYRHTQDHLYCTHKANP</sequence>
<gene>
    <name evidence="1" type="ORF">CEXT_720031</name>
</gene>
<accession>A0AAV4T8W5</accession>
<proteinExistence type="predicted"/>